<reference evidence="2" key="1">
    <citation type="submission" date="2022-11" db="EMBL/GenBank/DDBJ databases">
        <title>Lacrimispora xylanolytica sy1, complete genome.</title>
        <authorList>
            <person name="Choi S."/>
        </authorList>
    </citation>
    <scope>NUCLEOTIDE SEQUENCE</scope>
    <source>
        <strain evidence="2">Sy1</strain>
    </source>
</reference>
<dbReference type="Proteomes" id="UP001163115">
    <property type="component" value="Chromosome"/>
</dbReference>
<keyword evidence="3" id="KW-1185">Reference proteome</keyword>
<evidence type="ECO:0000313" key="2">
    <source>
        <dbReference type="EMBL" id="WAJ22474.1"/>
    </source>
</evidence>
<feature type="transmembrane region" description="Helical" evidence="1">
    <location>
        <begin position="7"/>
        <end position="27"/>
    </location>
</feature>
<accession>A0ABY7A7P8</accession>
<evidence type="ECO:0000313" key="3">
    <source>
        <dbReference type="Proteomes" id="UP001163115"/>
    </source>
</evidence>
<organism evidence="2 3">
    <name type="scientific">Lacrimispora xylanolytica</name>
    <dbReference type="NCBI Taxonomy" id="29375"/>
    <lineage>
        <taxon>Bacteria</taxon>
        <taxon>Bacillati</taxon>
        <taxon>Bacillota</taxon>
        <taxon>Clostridia</taxon>
        <taxon>Lachnospirales</taxon>
        <taxon>Lachnospiraceae</taxon>
        <taxon>Lacrimispora</taxon>
    </lineage>
</organism>
<dbReference type="RefSeq" id="WP_024835354.1">
    <property type="nucleotide sequence ID" value="NZ_CP113524.1"/>
</dbReference>
<sequence>MKWKRPLAVIGIILIMSMYIIALFAAFSRHPDSKNWLLAAIFSTVAVPVFLYVVQLVARILKPEKRDIKSNRDDKEA</sequence>
<gene>
    <name evidence="2" type="ORF">OW255_12910</name>
</gene>
<feature type="transmembrane region" description="Helical" evidence="1">
    <location>
        <begin position="39"/>
        <end position="61"/>
    </location>
</feature>
<protein>
    <submittedName>
        <fullName evidence="2">Uncharacterized protein</fullName>
    </submittedName>
</protein>
<keyword evidence="1" id="KW-0812">Transmembrane</keyword>
<proteinExistence type="predicted"/>
<keyword evidence="1" id="KW-0472">Membrane</keyword>
<keyword evidence="1" id="KW-1133">Transmembrane helix</keyword>
<evidence type="ECO:0000256" key="1">
    <source>
        <dbReference type="SAM" id="Phobius"/>
    </source>
</evidence>
<name>A0ABY7A7P8_9FIRM</name>
<dbReference type="EMBL" id="CP113524">
    <property type="protein sequence ID" value="WAJ22474.1"/>
    <property type="molecule type" value="Genomic_DNA"/>
</dbReference>